<evidence type="ECO:0000256" key="5">
    <source>
        <dbReference type="ARBA" id="ARBA00023136"/>
    </source>
</evidence>
<comment type="subcellular location">
    <subcellularLocation>
        <location evidence="1">Cell membrane</location>
        <topology evidence="1">Multi-pass membrane protein</topology>
    </subcellularLocation>
</comment>
<dbReference type="Proteomes" id="UP001240447">
    <property type="component" value="Unassembled WGS sequence"/>
</dbReference>
<evidence type="ECO:0000313" key="8">
    <source>
        <dbReference type="EMBL" id="MDP9822402.1"/>
    </source>
</evidence>
<sequence>MPRPDEATAAGAADLRAPVLGGLAWAGALAGLLMPGRALLVLSVIVLGAGLAVVRRRPHAAQTVAAALVVLLGVGAAAHLRAGATEDSALRAWADEQAVAELTGLVTTDPRPRAGEHGGYVLVRMQVHTATARGQTRRTRLPVMVVAPESWAEPGVRPELGSVISLRGRLAPVDGELAALVRARGSPVVLQEPGRVLDGAARVRAALRASVAHLPPEERSLIPALVVGDDQGMPEQLVEDFEVSGLTHLLAVSGTNLTLMVGFLLTLARWSRVRGRGLLVVGACGVVGFVLLARTEPSVVRAAAMGTVGLLAMTSDGRQRGTRGLGVAVVGLLLFDPWLATTIGFALSVCATAGILFLAPGWRDAMARWMPRWLAEAIAVPLAAQVACTPIIAAISGKVSLVAVAANLVAAPAVGPATVAGLGGGLVGVVWGAAAKVPGTVAGAGGWWIVTVAERSGALHAPAIDWTASVAGVSGLTLACVLLTIVLGRLLPRRWPTLLLALVLGVVIAVPMPTPGWPPRGWVLAACDVGQGDATLVRAGPDAAVVVDVGPDPDLMAACLRRFGVRHVPALVLTHFHADHVGGLDGVLGAVPVGEIWVSPVDEPAPAADWVRRRGVEEQVPVAVPPLGQVRRVGAAVWQVIGPRRVVAGGAEGEGGRANNASIVQVVEVGGVRALLTGDMEPEAQVLLRRDLPALQVDVMTVPHHGSPHQDEAFLAGTGARLALVSVGEDNGYGHPGPRTVDVLEDTGARVLRTDRHGDLVVVVDAEGEWGARSSR</sequence>
<evidence type="ECO:0000256" key="4">
    <source>
        <dbReference type="ARBA" id="ARBA00022989"/>
    </source>
</evidence>
<dbReference type="InterPro" id="IPR004477">
    <property type="entry name" value="ComEC_N"/>
</dbReference>
<organism evidence="8 9">
    <name type="scientific">Nocardioides massiliensis</name>
    <dbReference type="NCBI Taxonomy" id="1325935"/>
    <lineage>
        <taxon>Bacteria</taxon>
        <taxon>Bacillati</taxon>
        <taxon>Actinomycetota</taxon>
        <taxon>Actinomycetes</taxon>
        <taxon>Propionibacteriales</taxon>
        <taxon>Nocardioidaceae</taxon>
        <taxon>Nocardioides</taxon>
    </lineage>
</organism>
<dbReference type="CDD" id="cd07731">
    <property type="entry name" value="ComA-like_MBL-fold"/>
    <property type="match status" value="1"/>
</dbReference>
<dbReference type="Pfam" id="PF00753">
    <property type="entry name" value="Lactamase_B"/>
    <property type="match status" value="1"/>
</dbReference>
<dbReference type="InterPro" id="IPR036866">
    <property type="entry name" value="RibonucZ/Hydroxyglut_hydro"/>
</dbReference>
<feature type="domain" description="Metallo-beta-lactamase" evidence="7">
    <location>
        <begin position="531"/>
        <end position="729"/>
    </location>
</feature>
<reference evidence="8 9" key="1">
    <citation type="submission" date="2023-07" db="EMBL/GenBank/DDBJ databases">
        <title>Sequencing the genomes of 1000 actinobacteria strains.</title>
        <authorList>
            <person name="Klenk H.-P."/>
        </authorList>
    </citation>
    <scope>NUCLEOTIDE SEQUENCE [LARGE SCALE GENOMIC DNA]</scope>
    <source>
        <strain evidence="8 9">GD13</strain>
    </source>
</reference>
<keyword evidence="5 6" id="KW-0472">Membrane</keyword>
<dbReference type="SUPFAM" id="SSF56281">
    <property type="entry name" value="Metallo-hydrolase/oxidoreductase"/>
    <property type="match status" value="1"/>
</dbReference>
<evidence type="ECO:0000256" key="3">
    <source>
        <dbReference type="ARBA" id="ARBA00022692"/>
    </source>
</evidence>
<feature type="transmembrane region" description="Helical" evidence="6">
    <location>
        <begin position="338"/>
        <end position="361"/>
    </location>
</feature>
<dbReference type="NCBIfam" id="TIGR00360">
    <property type="entry name" value="ComEC_N-term"/>
    <property type="match status" value="1"/>
</dbReference>
<keyword evidence="3 6" id="KW-0812">Transmembrane</keyword>
<comment type="caution">
    <text evidence="8">The sequence shown here is derived from an EMBL/GenBank/DDBJ whole genome shotgun (WGS) entry which is preliminary data.</text>
</comment>
<proteinExistence type="predicted"/>
<keyword evidence="2" id="KW-1003">Cell membrane</keyword>
<dbReference type="Gene3D" id="3.60.15.10">
    <property type="entry name" value="Ribonuclease Z/Hydroxyacylglutathione hydrolase-like"/>
    <property type="match status" value="1"/>
</dbReference>
<keyword evidence="9" id="KW-1185">Reference proteome</keyword>
<dbReference type="InterPro" id="IPR052159">
    <property type="entry name" value="Competence_DNA_uptake"/>
</dbReference>
<evidence type="ECO:0000313" key="9">
    <source>
        <dbReference type="Proteomes" id="UP001240447"/>
    </source>
</evidence>
<dbReference type="InterPro" id="IPR035681">
    <property type="entry name" value="ComA-like_MBL"/>
</dbReference>
<evidence type="ECO:0000256" key="2">
    <source>
        <dbReference type="ARBA" id="ARBA00022475"/>
    </source>
</evidence>
<feature type="transmembrane region" description="Helical" evidence="6">
    <location>
        <begin position="277"/>
        <end position="295"/>
    </location>
</feature>
<feature type="transmembrane region" description="Helical" evidence="6">
    <location>
        <begin position="429"/>
        <end position="450"/>
    </location>
</feature>
<feature type="transmembrane region" description="Helical" evidence="6">
    <location>
        <begin position="60"/>
        <end position="80"/>
    </location>
</feature>
<dbReference type="EMBL" id="JAUSQM010000001">
    <property type="protein sequence ID" value="MDP9822402.1"/>
    <property type="molecule type" value="Genomic_DNA"/>
</dbReference>
<feature type="transmembrane region" description="Helical" evidence="6">
    <location>
        <begin position="470"/>
        <end position="491"/>
    </location>
</feature>
<keyword evidence="4 6" id="KW-1133">Transmembrane helix</keyword>
<dbReference type="PANTHER" id="PTHR30619">
    <property type="entry name" value="DNA INTERNALIZATION/COMPETENCE PROTEIN COMEC/REC2"/>
    <property type="match status" value="1"/>
</dbReference>
<accession>A0ABT9NPQ3</accession>
<dbReference type="PANTHER" id="PTHR30619:SF1">
    <property type="entry name" value="RECOMBINATION PROTEIN 2"/>
    <property type="match status" value="1"/>
</dbReference>
<dbReference type="InterPro" id="IPR001279">
    <property type="entry name" value="Metallo-B-lactamas"/>
</dbReference>
<dbReference type="SMART" id="SM00849">
    <property type="entry name" value="Lactamase_B"/>
    <property type="match status" value="1"/>
</dbReference>
<feature type="transmembrane region" description="Helical" evidence="6">
    <location>
        <begin position="498"/>
        <end position="517"/>
    </location>
</feature>
<evidence type="ECO:0000259" key="7">
    <source>
        <dbReference type="SMART" id="SM00849"/>
    </source>
</evidence>
<protein>
    <submittedName>
        <fullName evidence="8">Competence protein ComEC</fullName>
    </submittedName>
</protein>
<evidence type="ECO:0000256" key="1">
    <source>
        <dbReference type="ARBA" id="ARBA00004651"/>
    </source>
</evidence>
<evidence type="ECO:0000256" key="6">
    <source>
        <dbReference type="SAM" id="Phobius"/>
    </source>
</evidence>
<feature type="transmembrane region" description="Helical" evidence="6">
    <location>
        <begin position="23"/>
        <end position="53"/>
    </location>
</feature>
<dbReference type="Pfam" id="PF03772">
    <property type="entry name" value="Competence"/>
    <property type="match status" value="1"/>
</dbReference>
<name>A0ABT9NPQ3_9ACTN</name>
<feature type="transmembrane region" description="Helical" evidence="6">
    <location>
        <begin position="246"/>
        <end position="265"/>
    </location>
</feature>
<dbReference type="RefSeq" id="WP_068118104.1">
    <property type="nucleotide sequence ID" value="NZ_CCXJ01000119.1"/>
</dbReference>
<gene>
    <name evidence="8" type="ORF">J2S59_002211</name>
</gene>
<feature type="transmembrane region" description="Helical" evidence="6">
    <location>
        <begin position="373"/>
        <end position="395"/>
    </location>
</feature>
<feature type="transmembrane region" description="Helical" evidence="6">
    <location>
        <begin position="401"/>
        <end position="422"/>
    </location>
</feature>